<sequence length="496" mass="55146">MNREVDKEKDIHDGICLTLFILFLFFLLIMIGRHSFVLSDPLPDEQLVIDGTEEILPTFDPNHPTITVNPSGPSKTVVSNVTYQAPKKEESVYDNTQDVSELKQWVSRLLESIQGSAHPELVSIKDKLDGYFIELSKIDFSKRRVEEMNTELKEIESKIQEINNTNLAAVLVRISSFTIYSSVSERAMLEQLISYLPDSLEKDEFSLSLHQFDSVFVSSEEELLSAFSSELVSEIHFMNDIMTTEDITIQTPKLLDGEGYQITGADVLIFDTVVSFHNVSLNLSLSIVDSDVFLEAVDLLDAANMSATSSTVSFIDVNNSFETIENPSITGIDSVLLGDVTTAFVQDSIYGYVESYRSTVTVSNLDELEVALWNPFCTNIILAADLVLTSDMTATHPVTIDVGGYSFDCQKFEILGDVTWIGMDLEEEGDDSSDISSDDDCSYSEESDEVLSEDEFSDDSSDSMVEESVVDDLVEKTTTIEEATLVEVDPVIPNSF</sequence>
<dbReference type="AlphaFoldDB" id="A0A9D0YYV5"/>
<proteinExistence type="predicted"/>
<keyword evidence="3" id="KW-0812">Transmembrane</keyword>
<dbReference type="EMBL" id="DVFU01000029">
    <property type="protein sequence ID" value="HIQ64375.1"/>
    <property type="molecule type" value="Genomic_DNA"/>
</dbReference>
<reference evidence="4" key="2">
    <citation type="journal article" date="2021" name="PeerJ">
        <title>Extensive microbial diversity within the chicken gut microbiome revealed by metagenomics and culture.</title>
        <authorList>
            <person name="Gilroy R."/>
            <person name="Ravi A."/>
            <person name="Getino M."/>
            <person name="Pursley I."/>
            <person name="Horton D.L."/>
            <person name="Alikhan N.F."/>
            <person name="Baker D."/>
            <person name="Gharbi K."/>
            <person name="Hall N."/>
            <person name="Watson M."/>
            <person name="Adriaenssens E.M."/>
            <person name="Foster-Nyarko E."/>
            <person name="Jarju S."/>
            <person name="Secka A."/>
            <person name="Antonio M."/>
            <person name="Oren A."/>
            <person name="Chaudhuri R.R."/>
            <person name="La Ragione R."/>
            <person name="Hildebrand F."/>
            <person name="Pallen M.J."/>
        </authorList>
    </citation>
    <scope>NUCLEOTIDE SEQUENCE</scope>
    <source>
        <strain evidence="4">CHK165-10780</strain>
    </source>
</reference>
<feature type="coiled-coil region" evidence="1">
    <location>
        <begin position="138"/>
        <end position="165"/>
    </location>
</feature>
<feature type="transmembrane region" description="Helical" evidence="3">
    <location>
        <begin position="12"/>
        <end position="32"/>
    </location>
</feature>
<keyword evidence="1" id="KW-0175">Coiled coil</keyword>
<comment type="caution">
    <text evidence="4">The sequence shown here is derived from an EMBL/GenBank/DDBJ whole genome shotgun (WGS) entry which is preliminary data.</text>
</comment>
<gene>
    <name evidence="4" type="ORF">IAC85_01410</name>
</gene>
<evidence type="ECO:0000313" key="4">
    <source>
        <dbReference type="EMBL" id="HIQ64375.1"/>
    </source>
</evidence>
<name>A0A9D0YYV5_9FIRM</name>
<evidence type="ECO:0000256" key="3">
    <source>
        <dbReference type="SAM" id="Phobius"/>
    </source>
</evidence>
<organism evidence="4 5">
    <name type="scientific">Candidatus Faecenecus gallistercoris</name>
    <dbReference type="NCBI Taxonomy" id="2840793"/>
    <lineage>
        <taxon>Bacteria</taxon>
        <taxon>Bacillati</taxon>
        <taxon>Bacillota</taxon>
        <taxon>Bacillota incertae sedis</taxon>
        <taxon>Candidatus Faecenecus</taxon>
    </lineage>
</organism>
<keyword evidence="3" id="KW-1133">Transmembrane helix</keyword>
<evidence type="ECO:0000313" key="5">
    <source>
        <dbReference type="Proteomes" id="UP000886725"/>
    </source>
</evidence>
<keyword evidence="3" id="KW-0472">Membrane</keyword>
<feature type="region of interest" description="Disordered" evidence="2">
    <location>
        <begin position="427"/>
        <end position="467"/>
    </location>
</feature>
<evidence type="ECO:0000256" key="2">
    <source>
        <dbReference type="SAM" id="MobiDB-lite"/>
    </source>
</evidence>
<dbReference type="Proteomes" id="UP000886725">
    <property type="component" value="Unassembled WGS sequence"/>
</dbReference>
<evidence type="ECO:0000256" key="1">
    <source>
        <dbReference type="SAM" id="Coils"/>
    </source>
</evidence>
<reference evidence="4" key="1">
    <citation type="submission" date="2020-10" db="EMBL/GenBank/DDBJ databases">
        <authorList>
            <person name="Gilroy R."/>
        </authorList>
    </citation>
    <scope>NUCLEOTIDE SEQUENCE</scope>
    <source>
        <strain evidence="4">CHK165-10780</strain>
    </source>
</reference>
<protein>
    <submittedName>
        <fullName evidence="4">Uncharacterized protein</fullName>
    </submittedName>
</protein>
<accession>A0A9D0YYV5</accession>